<dbReference type="PANTHER" id="PTHR33747:SF1">
    <property type="entry name" value="ADENYLATE CYCLASE-ASSOCIATED CAP C-TERMINAL DOMAIN-CONTAINING PROTEIN"/>
    <property type="match status" value="1"/>
</dbReference>
<sequence length="145" mass="16130">MTSATSVPAPPSDGSRCPCGLGDVYGACCGPVLRQERRAATAEALMRSRYTAFAVRDVEHLLRSWHPQERPLREELDASLADDTRWLRLEILSTADGGPFDDEGTVEFLAIARTPEGRHRQHETSRFVREDGAWLYVSAQESAQD</sequence>
<dbReference type="SUPFAM" id="SSF54427">
    <property type="entry name" value="NTF2-like"/>
    <property type="match status" value="1"/>
</dbReference>
<comment type="caution">
    <text evidence="2">The sequence shown here is derived from an EMBL/GenBank/DDBJ whole genome shotgun (WGS) entry which is preliminary data.</text>
</comment>
<name>A0A2A3YJ29_9MICO</name>
<dbReference type="EMBL" id="NRGR01000016">
    <property type="protein sequence ID" value="PCC39278.1"/>
    <property type="molecule type" value="Genomic_DNA"/>
</dbReference>
<organism evidence="2 3">
    <name type="scientific">Brachybacterium alimentarium</name>
    <dbReference type="NCBI Taxonomy" id="47845"/>
    <lineage>
        <taxon>Bacteria</taxon>
        <taxon>Bacillati</taxon>
        <taxon>Actinomycetota</taxon>
        <taxon>Actinomycetes</taxon>
        <taxon>Micrococcales</taxon>
        <taxon>Dermabacteraceae</taxon>
        <taxon>Brachybacterium</taxon>
    </lineage>
</organism>
<dbReference type="Proteomes" id="UP000218598">
    <property type="component" value="Unassembled WGS sequence"/>
</dbReference>
<evidence type="ECO:0000259" key="1">
    <source>
        <dbReference type="Pfam" id="PF17775"/>
    </source>
</evidence>
<dbReference type="AlphaFoldDB" id="A0A2A3YJ29"/>
<accession>A0A2A3YJ29</accession>
<keyword evidence="3" id="KW-1185">Reference proteome</keyword>
<protein>
    <submittedName>
        <fullName evidence="2">Preprotein translocase subunit SecA</fullName>
    </submittedName>
</protein>
<dbReference type="InterPro" id="IPR048469">
    <property type="entry name" value="YchJ-like_M"/>
</dbReference>
<feature type="domain" description="YchJ-like middle NTF2-like" evidence="1">
    <location>
        <begin position="41"/>
        <end position="138"/>
    </location>
</feature>
<gene>
    <name evidence="2" type="ORF">CIK66_10430</name>
</gene>
<dbReference type="Gene3D" id="3.10.450.50">
    <property type="match status" value="1"/>
</dbReference>
<evidence type="ECO:0000313" key="3">
    <source>
        <dbReference type="Proteomes" id="UP000218598"/>
    </source>
</evidence>
<dbReference type="OrthoDB" id="21421at2"/>
<dbReference type="Pfam" id="PF17775">
    <property type="entry name" value="YchJ_M-like"/>
    <property type="match status" value="1"/>
</dbReference>
<evidence type="ECO:0000313" key="2">
    <source>
        <dbReference type="EMBL" id="PCC39278.1"/>
    </source>
</evidence>
<proteinExistence type="predicted"/>
<dbReference type="PANTHER" id="PTHR33747">
    <property type="entry name" value="UPF0225 PROTEIN SCO1677"/>
    <property type="match status" value="1"/>
</dbReference>
<dbReference type="InterPro" id="IPR032710">
    <property type="entry name" value="NTF2-like_dom_sf"/>
</dbReference>
<reference evidence="2 3" key="1">
    <citation type="journal article" date="2017" name="Elife">
        <title>Extensive horizontal gene transfer in cheese-associated bacteria.</title>
        <authorList>
            <person name="Bonham K.S."/>
            <person name="Wolfe B.E."/>
            <person name="Dutton R.J."/>
        </authorList>
    </citation>
    <scope>NUCLEOTIDE SEQUENCE [LARGE SCALE GENOMIC DNA]</scope>
    <source>
        <strain evidence="2 3">341_9</strain>
    </source>
</reference>
<dbReference type="RefSeq" id="WP_096197188.1">
    <property type="nucleotide sequence ID" value="NZ_JBQQHT010000006.1"/>
</dbReference>